<feature type="domain" description="HTH marR-type" evidence="2">
    <location>
        <begin position="1"/>
        <end position="137"/>
    </location>
</feature>
<evidence type="ECO:0000256" key="1">
    <source>
        <dbReference type="SAM" id="MobiDB-lite"/>
    </source>
</evidence>
<gene>
    <name evidence="3" type="ORF">ACFSE6_10730</name>
</gene>
<dbReference type="Pfam" id="PF01047">
    <property type="entry name" value="MarR"/>
    <property type="match status" value="1"/>
</dbReference>
<dbReference type="Proteomes" id="UP001597277">
    <property type="component" value="Unassembled WGS sequence"/>
</dbReference>
<dbReference type="InterPro" id="IPR052526">
    <property type="entry name" value="HTH-type_Bedaq_tolerance"/>
</dbReference>
<evidence type="ECO:0000313" key="4">
    <source>
        <dbReference type="Proteomes" id="UP001597277"/>
    </source>
</evidence>
<reference evidence="4" key="1">
    <citation type="journal article" date="2019" name="Int. J. Syst. Evol. Microbiol.">
        <title>The Global Catalogue of Microorganisms (GCM) 10K type strain sequencing project: providing services to taxonomists for standard genome sequencing and annotation.</title>
        <authorList>
            <consortium name="The Broad Institute Genomics Platform"/>
            <consortium name="The Broad Institute Genome Sequencing Center for Infectious Disease"/>
            <person name="Wu L."/>
            <person name="Ma J."/>
        </authorList>
    </citation>
    <scope>NUCLEOTIDE SEQUENCE [LARGE SCALE GENOMIC DNA]</scope>
    <source>
        <strain evidence="4">JCM 17130</strain>
    </source>
</reference>
<dbReference type="InterPro" id="IPR036388">
    <property type="entry name" value="WH-like_DNA-bd_sf"/>
</dbReference>
<protein>
    <submittedName>
        <fullName evidence="3">MarR family winged helix-turn-helix transcriptional regulator</fullName>
    </submittedName>
</protein>
<evidence type="ECO:0000313" key="3">
    <source>
        <dbReference type="EMBL" id="MFD1718312.1"/>
    </source>
</evidence>
<name>A0ABW4L5V7_9MICO</name>
<accession>A0ABW4L5V7</accession>
<feature type="compositionally biased region" description="Basic and acidic residues" evidence="1">
    <location>
        <begin position="157"/>
        <end position="166"/>
    </location>
</feature>
<dbReference type="SMART" id="SM00347">
    <property type="entry name" value="HTH_MARR"/>
    <property type="match status" value="1"/>
</dbReference>
<feature type="region of interest" description="Disordered" evidence="1">
    <location>
        <begin position="141"/>
        <end position="166"/>
    </location>
</feature>
<dbReference type="InterPro" id="IPR036390">
    <property type="entry name" value="WH_DNA-bd_sf"/>
</dbReference>
<evidence type="ECO:0000259" key="2">
    <source>
        <dbReference type="PROSITE" id="PS50995"/>
    </source>
</evidence>
<comment type="caution">
    <text evidence="3">The sequence shown here is derived from an EMBL/GenBank/DDBJ whole genome shotgun (WGS) entry which is preliminary data.</text>
</comment>
<dbReference type="PANTHER" id="PTHR39515">
    <property type="entry name" value="CONSERVED PROTEIN"/>
    <property type="match status" value="1"/>
</dbReference>
<dbReference type="InterPro" id="IPR000835">
    <property type="entry name" value="HTH_MarR-typ"/>
</dbReference>
<dbReference type="SUPFAM" id="SSF46785">
    <property type="entry name" value="Winged helix' DNA-binding domain"/>
    <property type="match status" value="1"/>
</dbReference>
<dbReference type="EMBL" id="JBHUEE010000005">
    <property type="protein sequence ID" value="MFD1718312.1"/>
    <property type="molecule type" value="Genomic_DNA"/>
</dbReference>
<dbReference type="PANTHER" id="PTHR39515:SF2">
    <property type="entry name" value="HTH-TYPE TRANSCRIPTIONAL REGULATOR RV0880"/>
    <property type="match status" value="1"/>
</dbReference>
<dbReference type="PROSITE" id="PS50995">
    <property type="entry name" value="HTH_MARR_2"/>
    <property type="match status" value="1"/>
</dbReference>
<sequence length="166" mass="17750">MSARHPVEVDRLASDLVVEAARLVRLVRRENQLPAWSRMLSLLDEHGSLGVSALAAADRSAQPTVSVAVADLVERGMVAKRTDPSDRRSTVVELTEAGRRELAELRRLNGAMVAARLRRAGAPDSAALRTAVDVLRAALADAPADGVQTSDNPNADDTGRRPVSDE</sequence>
<dbReference type="RefSeq" id="WP_388006353.1">
    <property type="nucleotide sequence ID" value="NZ_JBHUEE010000005.1"/>
</dbReference>
<keyword evidence="4" id="KW-1185">Reference proteome</keyword>
<dbReference type="Gene3D" id="1.10.10.10">
    <property type="entry name" value="Winged helix-like DNA-binding domain superfamily/Winged helix DNA-binding domain"/>
    <property type="match status" value="1"/>
</dbReference>
<proteinExistence type="predicted"/>
<organism evidence="3 4">
    <name type="scientific">Georgenia deserti</name>
    <dbReference type="NCBI Taxonomy" id="2093781"/>
    <lineage>
        <taxon>Bacteria</taxon>
        <taxon>Bacillati</taxon>
        <taxon>Actinomycetota</taxon>
        <taxon>Actinomycetes</taxon>
        <taxon>Micrococcales</taxon>
        <taxon>Bogoriellaceae</taxon>
        <taxon>Georgenia</taxon>
    </lineage>
</organism>